<protein>
    <submittedName>
        <fullName evidence="4">Dehydrogenase</fullName>
    </submittedName>
</protein>
<dbReference type="EMBL" id="LJIG01022786">
    <property type="protein sequence ID" value="KRT78724.1"/>
    <property type="molecule type" value="Genomic_DNA"/>
</dbReference>
<comment type="similarity">
    <text evidence="1">Belongs to the short-chain dehydrogenases/reductases (SDR) family.</text>
</comment>
<dbReference type="AlphaFoldDB" id="A0A0T6AUL9"/>
<dbReference type="PANTHER" id="PTHR43943:SF2">
    <property type="entry name" value="DEHYDROGENASE_REDUCTASE 4"/>
    <property type="match status" value="1"/>
</dbReference>
<dbReference type="GO" id="GO:0004090">
    <property type="term" value="F:carbonyl reductase (NADPH) activity"/>
    <property type="evidence" value="ECO:0007669"/>
    <property type="project" value="TreeGrafter"/>
</dbReference>
<gene>
    <name evidence="4" type="ORF">AMK59_7781</name>
</gene>
<evidence type="ECO:0000256" key="1">
    <source>
        <dbReference type="ARBA" id="ARBA00006484"/>
    </source>
</evidence>
<feature type="signal peptide" evidence="3">
    <location>
        <begin position="1"/>
        <end position="18"/>
    </location>
</feature>
<dbReference type="PROSITE" id="PS00061">
    <property type="entry name" value="ADH_SHORT"/>
    <property type="match status" value="1"/>
</dbReference>
<dbReference type="Gene3D" id="3.40.50.720">
    <property type="entry name" value="NAD(P)-binding Rossmann-like Domain"/>
    <property type="match status" value="1"/>
</dbReference>
<sequence length="257" mass="27189">MRFLLSSRLLGKVAVITASTDGIGYGIAERLAKEGAKVVVSSRKQKNVDTAVEKLKAQGLNVVGTTCHVAKKEDRSKLFQLAESTFGGVDILVSNAATNPTMGGVLDCDESAWDKIFETNVKASYLLAKEVLPYLHKRKGGKIIFVSSIAGYNPMNLLGAYSVSKTALLGLTKAAAVQLAKDNINVNCLAPGIVQTKFAEALTSSEFARTEALSHIPLNRFGTPTDMGATVAFLASDDANYITGETIIVAGGMTSKL</sequence>
<dbReference type="FunFam" id="3.40.50.720:FF:000084">
    <property type="entry name" value="Short-chain dehydrogenase reductase"/>
    <property type="match status" value="1"/>
</dbReference>
<dbReference type="Pfam" id="PF13561">
    <property type="entry name" value="adh_short_C2"/>
    <property type="match status" value="1"/>
</dbReference>
<proteinExistence type="inferred from homology"/>
<feature type="chain" id="PRO_5006668138" evidence="3">
    <location>
        <begin position="19"/>
        <end position="257"/>
    </location>
</feature>
<dbReference type="NCBIfam" id="NF005559">
    <property type="entry name" value="PRK07231.1"/>
    <property type="match status" value="1"/>
</dbReference>
<reference evidence="4 5" key="1">
    <citation type="submission" date="2015-09" db="EMBL/GenBank/DDBJ databases">
        <title>Draft genome of the scarab beetle Oryctes borbonicus.</title>
        <authorList>
            <person name="Meyer J.M."/>
            <person name="Markov G.V."/>
            <person name="Baskaran P."/>
            <person name="Herrmann M."/>
            <person name="Sommer R.J."/>
            <person name="Roedelsperger C."/>
        </authorList>
    </citation>
    <scope>NUCLEOTIDE SEQUENCE [LARGE SCALE GENOMIC DNA]</scope>
    <source>
        <strain evidence="4">OB123</strain>
        <tissue evidence="4">Whole animal</tissue>
    </source>
</reference>
<dbReference type="InterPro" id="IPR036291">
    <property type="entry name" value="NAD(P)-bd_dom_sf"/>
</dbReference>
<evidence type="ECO:0000256" key="2">
    <source>
        <dbReference type="ARBA" id="ARBA00023002"/>
    </source>
</evidence>
<dbReference type="InterPro" id="IPR020904">
    <property type="entry name" value="Sc_DH/Rdtase_CS"/>
</dbReference>
<dbReference type="InterPro" id="IPR002347">
    <property type="entry name" value="SDR_fam"/>
</dbReference>
<evidence type="ECO:0000256" key="3">
    <source>
        <dbReference type="SAM" id="SignalP"/>
    </source>
</evidence>
<comment type="caution">
    <text evidence="4">The sequence shown here is derived from an EMBL/GenBank/DDBJ whole genome shotgun (WGS) entry which is preliminary data.</text>
</comment>
<dbReference type="PANTHER" id="PTHR43943">
    <property type="entry name" value="DEHYDROGENASE/REDUCTASE (SDR FAMILY) MEMBER 4"/>
    <property type="match status" value="1"/>
</dbReference>
<dbReference type="PRINTS" id="PR00080">
    <property type="entry name" value="SDRFAMILY"/>
</dbReference>
<dbReference type="Proteomes" id="UP000051574">
    <property type="component" value="Unassembled WGS sequence"/>
</dbReference>
<accession>A0A0T6AUL9</accession>
<evidence type="ECO:0000313" key="4">
    <source>
        <dbReference type="EMBL" id="KRT78724.1"/>
    </source>
</evidence>
<dbReference type="SUPFAM" id="SSF51735">
    <property type="entry name" value="NAD(P)-binding Rossmann-fold domains"/>
    <property type="match status" value="1"/>
</dbReference>
<keyword evidence="5" id="KW-1185">Reference proteome</keyword>
<dbReference type="OrthoDB" id="1669814at2759"/>
<keyword evidence="3" id="KW-0732">Signal</keyword>
<evidence type="ECO:0000313" key="5">
    <source>
        <dbReference type="Proteomes" id="UP000051574"/>
    </source>
</evidence>
<dbReference type="PRINTS" id="PR00081">
    <property type="entry name" value="GDHRDH"/>
</dbReference>
<organism evidence="4 5">
    <name type="scientific">Oryctes borbonicus</name>
    <dbReference type="NCBI Taxonomy" id="1629725"/>
    <lineage>
        <taxon>Eukaryota</taxon>
        <taxon>Metazoa</taxon>
        <taxon>Ecdysozoa</taxon>
        <taxon>Arthropoda</taxon>
        <taxon>Hexapoda</taxon>
        <taxon>Insecta</taxon>
        <taxon>Pterygota</taxon>
        <taxon>Neoptera</taxon>
        <taxon>Endopterygota</taxon>
        <taxon>Coleoptera</taxon>
        <taxon>Polyphaga</taxon>
        <taxon>Scarabaeiformia</taxon>
        <taxon>Scarabaeidae</taxon>
        <taxon>Dynastinae</taxon>
        <taxon>Oryctes</taxon>
    </lineage>
</organism>
<keyword evidence="2" id="KW-0560">Oxidoreductase</keyword>
<name>A0A0T6AUL9_9SCAR</name>